<name>A0ABQ8SL75_PERAM</name>
<sequence length="130" mass="14755">MAGLCEGGNEPPGSLKASKICPSLSLEVDGCQFKVEGMCAEESFNFRALKSRIALYVLERISELPKEKDDHKKDSFYEELEQTFDQLPRYHMKILLGDFNAKVGREDIFKPTIENNIKMDLREAGYDDGD</sequence>
<evidence type="ECO:0000313" key="2">
    <source>
        <dbReference type="Proteomes" id="UP001148838"/>
    </source>
</evidence>
<proteinExistence type="predicted"/>
<reference evidence="1 2" key="1">
    <citation type="journal article" date="2022" name="Allergy">
        <title>Genome assembly and annotation of Periplaneta americana reveal a comprehensive cockroach allergen profile.</title>
        <authorList>
            <person name="Wang L."/>
            <person name="Xiong Q."/>
            <person name="Saelim N."/>
            <person name="Wang L."/>
            <person name="Nong W."/>
            <person name="Wan A.T."/>
            <person name="Shi M."/>
            <person name="Liu X."/>
            <person name="Cao Q."/>
            <person name="Hui J.H.L."/>
            <person name="Sookrung N."/>
            <person name="Leung T.F."/>
            <person name="Tungtrongchitr A."/>
            <person name="Tsui S.K.W."/>
        </authorList>
    </citation>
    <scope>NUCLEOTIDE SEQUENCE [LARGE SCALE GENOMIC DNA]</scope>
    <source>
        <strain evidence="1">PWHHKU_190912</strain>
    </source>
</reference>
<organism evidence="1 2">
    <name type="scientific">Periplaneta americana</name>
    <name type="common">American cockroach</name>
    <name type="synonym">Blatta americana</name>
    <dbReference type="NCBI Taxonomy" id="6978"/>
    <lineage>
        <taxon>Eukaryota</taxon>
        <taxon>Metazoa</taxon>
        <taxon>Ecdysozoa</taxon>
        <taxon>Arthropoda</taxon>
        <taxon>Hexapoda</taxon>
        <taxon>Insecta</taxon>
        <taxon>Pterygota</taxon>
        <taxon>Neoptera</taxon>
        <taxon>Polyneoptera</taxon>
        <taxon>Dictyoptera</taxon>
        <taxon>Blattodea</taxon>
        <taxon>Blattoidea</taxon>
        <taxon>Blattidae</taxon>
        <taxon>Blattinae</taxon>
        <taxon>Periplaneta</taxon>
    </lineage>
</organism>
<evidence type="ECO:0008006" key="3">
    <source>
        <dbReference type="Google" id="ProtNLM"/>
    </source>
</evidence>
<keyword evidence="2" id="KW-1185">Reference proteome</keyword>
<gene>
    <name evidence="1" type="ORF">ANN_23113</name>
</gene>
<comment type="caution">
    <text evidence="1">The sequence shown here is derived from an EMBL/GenBank/DDBJ whole genome shotgun (WGS) entry which is preliminary data.</text>
</comment>
<accession>A0ABQ8SL75</accession>
<dbReference type="EMBL" id="JAJSOF020000025">
    <property type="protein sequence ID" value="KAJ4434551.1"/>
    <property type="molecule type" value="Genomic_DNA"/>
</dbReference>
<protein>
    <recommendedName>
        <fullName evidence="3">Craniofacial development protein 2-like</fullName>
    </recommendedName>
</protein>
<evidence type="ECO:0000313" key="1">
    <source>
        <dbReference type="EMBL" id="KAJ4434551.1"/>
    </source>
</evidence>
<dbReference type="Proteomes" id="UP001148838">
    <property type="component" value="Unassembled WGS sequence"/>
</dbReference>